<name>A0ABT3QWT7_9HYPH</name>
<feature type="compositionally biased region" description="Polar residues" evidence="1">
    <location>
        <begin position="36"/>
        <end position="50"/>
    </location>
</feature>
<evidence type="ECO:0000313" key="3">
    <source>
        <dbReference type="Proteomes" id="UP001300261"/>
    </source>
</evidence>
<feature type="compositionally biased region" description="Polar residues" evidence="1">
    <location>
        <begin position="112"/>
        <end position="124"/>
    </location>
</feature>
<dbReference type="EMBL" id="JAPEVI010000002">
    <property type="protein sequence ID" value="MCX2721394.1"/>
    <property type="molecule type" value="Genomic_DNA"/>
</dbReference>
<organism evidence="2 3">
    <name type="scientific">Roseibium salinum</name>
    <dbReference type="NCBI Taxonomy" id="1604349"/>
    <lineage>
        <taxon>Bacteria</taxon>
        <taxon>Pseudomonadati</taxon>
        <taxon>Pseudomonadota</taxon>
        <taxon>Alphaproteobacteria</taxon>
        <taxon>Hyphomicrobiales</taxon>
        <taxon>Stappiaceae</taxon>
        <taxon>Roseibium</taxon>
    </lineage>
</organism>
<proteinExistence type="predicted"/>
<comment type="caution">
    <text evidence="2">The sequence shown here is derived from an EMBL/GenBank/DDBJ whole genome shotgun (WGS) entry which is preliminary data.</text>
</comment>
<accession>A0ABT3QWT7</accession>
<feature type="region of interest" description="Disordered" evidence="1">
    <location>
        <begin position="25"/>
        <end position="204"/>
    </location>
</feature>
<sequence length="340" mass="36858">MRRILAVGTSVLLLSATASLGQERDIGELDDGRTGGQAQAQSGTNQQNQGDAIVERPVPPSMVDNSSWPAEIPFPAQDVSDDDLGPGNTPYPSGYPESAVHGVGEPGLNGAYQDSAQDTRSDNGASGMAEERQTRSQEGEDSREFSADQGPAAAWDGPEEGAPFHRGTLVPDRSKSADAIETQERQSDAAEARARRHAMDRDALGERRLRQARIALRSARYAVPEANFRTYNFEIENGQRVIEIAGISRDSGRRVEVDVRPNGHIESISHAISMDQVPVAVRGLLREELEGFRAAQVLRSLMQDFDVYYEFAGFSASGRPVTASARADGGEFSVRYWPKG</sequence>
<evidence type="ECO:0000256" key="1">
    <source>
        <dbReference type="SAM" id="MobiDB-lite"/>
    </source>
</evidence>
<dbReference type="RefSeq" id="WP_265961095.1">
    <property type="nucleotide sequence ID" value="NZ_JAPEVI010000002.1"/>
</dbReference>
<protein>
    <submittedName>
        <fullName evidence="2">Uncharacterized protein</fullName>
    </submittedName>
</protein>
<feature type="compositionally biased region" description="Basic and acidic residues" evidence="1">
    <location>
        <begin position="172"/>
        <end position="204"/>
    </location>
</feature>
<reference evidence="2 3" key="1">
    <citation type="journal article" date="2016" name="Int. J. Syst. Evol. Microbiol.">
        <title>Labrenzia salina sp. nov., isolated from the rhizosphere of the halophyte Arthrocnemum macrostachyum.</title>
        <authorList>
            <person name="Camacho M."/>
            <person name="Redondo-Gomez S."/>
            <person name="Rodriguez-Llorente I."/>
            <person name="Rohde M."/>
            <person name="Sproer C."/>
            <person name="Schumann P."/>
            <person name="Klenk H.P."/>
            <person name="Montero-Calasanz M.D.C."/>
        </authorList>
    </citation>
    <scope>NUCLEOTIDE SEQUENCE [LARGE SCALE GENOMIC DNA]</scope>
    <source>
        <strain evidence="2 3">DSM 29163</strain>
    </source>
</reference>
<gene>
    <name evidence="2" type="ORF">ON753_03090</name>
</gene>
<keyword evidence="3" id="KW-1185">Reference proteome</keyword>
<dbReference type="Proteomes" id="UP001300261">
    <property type="component" value="Unassembled WGS sequence"/>
</dbReference>
<evidence type="ECO:0000313" key="2">
    <source>
        <dbReference type="EMBL" id="MCX2721394.1"/>
    </source>
</evidence>
<feature type="compositionally biased region" description="Basic and acidic residues" evidence="1">
    <location>
        <begin position="129"/>
        <end position="146"/>
    </location>
</feature>